<evidence type="ECO:0000256" key="3">
    <source>
        <dbReference type="ARBA" id="ARBA00022694"/>
    </source>
</evidence>
<keyword evidence="7" id="KW-0067">ATP-binding</keyword>
<keyword evidence="12" id="KW-1185">Reference proteome</keyword>
<reference evidence="13" key="1">
    <citation type="submission" date="2025-08" db="UniProtKB">
        <authorList>
            <consortium name="RefSeq"/>
        </authorList>
    </citation>
    <scope>IDENTIFICATION</scope>
</reference>
<keyword evidence="9 10" id="KW-0694">RNA-binding</keyword>
<evidence type="ECO:0000256" key="4">
    <source>
        <dbReference type="ARBA" id="ARBA00022695"/>
    </source>
</evidence>
<dbReference type="Gene3D" id="3.30.460.10">
    <property type="entry name" value="Beta Polymerase, domain 2"/>
    <property type="match status" value="1"/>
</dbReference>
<organism evidence="12 13">
    <name type="scientific">Priapulus caudatus</name>
    <name type="common">Priapulid worm</name>
    <dbReference type="NCBI Taxonomy" id="37621"/>
    <lineage>
        <taxon>Eukaryota</taxon>
        <taxon>Metazoa</taxon>
        <taxon>Ecdysozoa</taxon>
        <taxon>Scalidophora</taxon>
        <taxon>Priapulida</taxon>
        <taxon>Priapulimorpha</taxon>
        <taxon>Priapulimorphida</taxon>
        <taxon>Priapulidae</taxon>
        <taxon>Priapulus</taxon>
    </lineage>
</organism>
<name>A0ABM1F6L0_PRICU</name>
<gene>
    <name evidence="13" type="primary">LOC106820037</name>
</gene>
<dbReference type="Proteomes" id="UP000695022">
    <property type="component" value="Unplaced"/>
</dbReference>
<dbReference type="SUPFAM" id="SSF81301">
    <property type="entry name" value="Nucleotidyltransferase"/>
    <property type="match status" value="1"/>
</dbReference>
<keyword evidence="6" id="KW-0547">Nucleotide-binding</keyword>
<keyword evidence="4" id="KW-0548">Nucleotidyltransferase</keyword>
<comment type="similarity">
    <text evidence="1 10">Belongs to the tRNA nucleotidyltransferase/poly(A) polymerase family.</text>
</comment>
<evidence type="ECO:0000313" key="13">
    <source>
        <dbReference type="RefSeq" id="XP_014680081.1"/>
    </source>
</evidence>
<dbReference type="RefSeq" id="XP_014680081.1">
    <property type="nucleotide sequence ID" value="XM_014824595.1"/>
</dbReference>
<evidence type="ECO:0000256" key="10">
    <source>
        <dbReference type="RuleBase" id="RU003953"/>
    </source>
</evidence>
<evidence type="ECO:0000259" key="11">
    <source>
        <dbReference type="Pfam" id="PF01743"/>
    </source>
</evidence>
<keyword evidence="8" id="KW-0460">Magnesium</keyword>
<dbReference type="SUPFAM" id="SSF81891">
    <property type="entry name" value="Poly A polymerase C-terminal region-like"/>
    <property type="match status" value="1"/>
</dbReference>
<dbReference type="PANTHER" id="PTHR47545">
    <property type="entry name" value="MULTIFUNCTIONAL CCA PROTEIN"/>
    <property type="match status" value="1"/>
</dbReference>
<evidence type="ECO:0000256" key="7">
    <source>
        <dbReference type="ARBA" id="ARBA00022840"/>
    </source>
</evidence>
<keyword evidence="3" id="KW-0819">tRNA processing</keyword>
<keyword evidence="5" id="KW-0479">Metal-binding</keyword>
<dbReference type="InterPro" id="IPR043519">
    <property type="entry name" value="NT_sf"/>
</dbReference>
<evidence type="ECO:0000256" key="9">
    <source>
        <dbReference type="ARBA" id="ARBA00022884"/>
    </source>
</evidence>
<evidence type="ECO:0000256" key="6">
    <source>
        <dbReference type="ARBA" id="ARBA00022741"/>
    </source>
</evidence>
<evidence type="ECO:0000256" key="2">
    <source>
        <dbReference type="ARBA" id="ARBA00022679"/>
    </source>
</evidence>
<dbReference type="Gene3D" id="1.10.3090.10">
    <property type="entry name" value="cca-adding enzyme, domain 2"/>
    <property type="match status" value="1"/>
</dbReference>
<sequence>MQAAGYKPVGKDFPVFLHPQSKQEYALARSERKTSPGYHGFEFNTDPGITIEEDLLRRDLTINAMAEDENGTIIDPYNGQKDLEARLLRHVSTAFTEDPVRVLRVARFAARYHHLGFRLADETVDLIRQMGESGELGSLVAERATYLERLANLLIHADLSEIRQRGFLQGKDFASDPGLSLQIVQANKLSALSEPGANQAGSANGEKA</sequence>
<dbReference type="PANTHER" id="PTHR47545:SF1">
    <property type="entry name" value="MULTIFUNCTIONAL CCA PROTEIN"/>
    <property type="match status" value="1"/>
</dbReference>
<protein>
    <submittedName>
        <fullName evidence="13">Multifunctional CCA protein-like</fullName>
    </submittedName>
</protein>
<keyword evidence="2 10" id="KW-0808">Transferase</keyword>
<evidence type="ECO:0000256" key="1">
    <source>
        <dbReference type="ARBA" id="ARBA00007265"/>
    </source>
</evidence>
<dbReference type="Pfam" id="PF01743">
    <property type="entry name" value="PolyA_pol"/>
    <property type="match status" value="1"/>
</dbReference>
<dbReference type="InterPro" id="IPR050124">
    <property type="entry name" value="tRNA_CCA-adding_enzyme"/>
</dbReference>
<dbReference type="InterPro" id="IPR002646">
    <property type="entry name" value="PolA_pol_head_dom"/>
</dbReference>
<accession>A0ABM1F6L0</accession>
<dbReference type="GeneID" id="106820037"/>
<evidence type="ECO:0000256" key="8">
    <source>
        <dbReference type="ARBA" id="ARBA00022842"/>
    </source>
</evidence>
<feature type="domain" description="Poly A polymerase head" evidence="11">
    <location>
        <begin position="23"/>
        <end position="89"/>
    </location>
</feature>
<evidence type="ECO:0000313" key="12">
    <source>
        <dbReference type="Proteomes" id="UP000695022"/>
    </source>
</evidence>
<evidence type="ECO:0000256" key="5">
    <source>
        <dbReference type="ARBA" id="ARBA00022723"/>
    </source>
</evidence>
<proteinExistence type="inferred from homology"/>